<name>A0ABT9VQR7_9BACI</name>
<proteinExistence type="predicted"/>
<dbReference type="RefSeq" id="WP_419152464.1">
    <property type="nucleotide sequence ID" value="NZ_JAUSTR010000013.1"/>
</dbReference>
<evidence type="ECO:0000256" key="1">
    <source>
        <dbReference type="SAM" id="Coils"/>
    </source>
</evidence>
<dbReference type="EMBL" id="JAUSTR010000013">
    <property type="protein sequence ID" value="MDQ0163333.1"/>
    <property type="molecule type" value="Genomic_DNA"/>
</dbReference>
<protein>
    <submittedName>
        <fullName evidence="2">Uncharacterized protein</fullName>
    </submittedName>
</protein>
<comment type="caution">
    <text evidence="2">The sequence shown here is derived from an EMBL/GenBank/DDBJ whole genome shotgun (WGS) entry which is preliminary data.</text>
</comment>
<keyword evidence="1" id="KW-0175">Coiled coil</keyword>
<accession>A0ABT9VQR7</accession>
<dbReference type="Proteomes" id="UP001225646">
    <property type="component" value="Unassembled WGS sequence"/>
</dbReference>
<gene>
    <name evidence="2" type="ORF">J2S06_002413</name>
</gene>
<organism evidence="2 3">
    <name type="scientific">Aeribacillus alveayuensis</name>
    <dbReference type="NCBI Taxonomy" id="279215"/>
    <lineage>
        <taxon>Bacteria</taxon>
        <taxon>Bacillati</taxon>
        <taxon>Bacillota</taxon>
        <taxon>Bacilli</taxon>
        <taxon>Bacillales</taxon>
        <taxon>Bacillaceae</taxon>
        <taxon>Aeribacillus</taxon>
    </lineage>
</organism>
<sequence length="95" mass="11613">MEFEDRFTIENGFIEEQLLHLCFKYDDDKPRGYWLHFEGINLFFEGKGIVDILDNIKEETEKRIRQEKLEAQFREEADRFIDKETWASIDNMMEK</sequence>
<evidence type="ECO:0000313" key="3">
    <source>
        <dbReference type="Proteomes" id="UP001225646"/>
    </source>
</evidence>
<reference evidence="2 3" key="1">
    <citation type="submission" date="2023-07" db="EMBL/GenBank/DDBJ databases">
        <title>Genomic Encyclopedia of Type Strains, Phase IV (KMG-IV): sequencing the most valuable type-strain genomes for metagenomic binning, comparative biology and taxonomic classification.</title>
        <authorList>
            <person name="Goeker M."/>
        </authorList>
    </citation>
    <scope>NUCLEOTIDE SEQUENCE [LARGE SCALE GENOMIC DNA]</scope>
    <source>
        <strain evidence="2 3">DSM 19092</strain>
    </source>
</reference>
<keyword evidence="3" id="KW-1185">Reference proteome</keyword>
<feature type="coiled-coil region" evidence="1">
    <location>
        <begin position="50"/>
        <end position="77"/>
    </location>
</feature>
<evidence type="ECO:0000313" key="2">
    <source>
        <dbReference type="EMBL" id="MDQ0163333.1"/>
    </source>
</evidence>